<accession>A0A918KK47</accession>
<organism evidence="2 3">
    <name type="scientific">Saccharospirillum salsuginis</name>
    <dbReference type="NCBI Taxonomy" id="418750"/>
    <lineage>
        <taxon>Bacteria</taxon>
        <taxon>Pseudomonadati</taxon>
        <taxon>Pseudomonadota</taxon>
        <taxon>Gammaproteobacteria</taxon>
        <taxon>Oceanospirillales</taxon>
        <taxon>Saccharospirillaceae</taxon>
        <taxon>Saccharospirillum</taxon>
    </lineage>
</organism>
<proteinExistence type="predicted"/>
<dbReference type="Proteomes" id="UP000626148">
    <property type="component" value="Unassembled WGS sequence"/>
</dbReference>
<dbReference type="PANTHER" id="PTHR38834">
    <property type="entry name" value="PERIPLASMIC SUBSTRATE BINDING PROTEIN FAMILY 3"/>
    <property type="match status" value="1"/>
</dbReference>
<evidence type="ECO:0000313" key="2">
    <source>
        <dbReference type="EMBL" id="GGX66618.1"/>
    </source>
</evidence>
<sequence>MFQSGLWFFRLIAIVWLFLPVRLYANADTESCQSDWLEPPVLKVVTTPFPPYVVDYEGLVAGPATEVVREVCQRAGVRCEFHALPWARSYHLAQTEPDTLIYSMSRNAEREPYFEWVGTVSPYDVKIFAIRGSIVPEVADWRELAGFRVAGQLKDVKALFLAKAGFEVDFTGTAENTIQMLYHDRVHLVAGDARSLPYRVGQLGLPLEQLRVVADIGELSSDLYLAANSRMPVAVLQRLSGCLRSMKSDGAYERIWEGV</sequence>
<dbReference type="EMBL" id="BMXR01000010">
    <property type="protein sequence ID" value="GGX66618.1"/>
    <property type="molecule type" value="Genomic_DNA"/>
</dbReference>
<reference evidence="2" key="2">
    <citation type="submission" date="2020-09" db="EMBL/GenBank/DDBJ databases">
        <authorList>
            <person name="Sun Q."/>
            <person name="Kim S."/>
        </authorList>
    </citation>
    <scope>NUCLEOTIDE SEQUENCE</scope>
    <source>
        <strain evidence="2">KCTC 22169</strain>
    </source>
</reference>
<comment type="caution">
    <text evidence="2">The sequence shown here is derived from an EMBL/GenBank/DDBJ whole genome shotgun (WGS) entry which is preliminary data.</text>
</comment>
<dbReference type="PANTHER" id="PTHR38834:SF3">
    <property type="entry name" value="SOLUTE-BINDING PROTEIN FAMILY 3_N-TERMINAL DOMAIN-CONTAINING PROTEIN"/>
    <property type="match status" value="1"/>
</dbReference>
<gene>
    <name evidence="2" type="ORF">GCM10007392_37940</name>
</gene>
<name>A0A918KK47_9GAMM</name>
<dbReference type="Pfam" id="PF00497">
    <property type="entry name" value="SBP_bac_3"/>
    <property type="match status" value="1"/>
</dbReference>
<dbReference type="InterPro" id="IPR001638">
    <property type="entry name" value="Solute-binding_3/MltF_N"/>
</dbReference>
<evidence type="ECO:0000259" key="1">
    <source>
        <dbReference type="Pfam" id="PF00497"/>
    </source>
</evidence>
<protein>
    <recommendedName>
        <fullName evidence="1">Solute-binding protein family 3/N-terminal domain-containing protein</fullName>
    </recommendedName>
</protein>
<dbReference type="RefSeq" id="WP_189611670.1">
    <property type="nucleotide sequence ID" value="NZ_BMXR01000010.1"/>
</dbReference>
<reference evidence="2" key="1">
    <citation type="journal article" date="2014" name="Int. J. Syst. Evol. Microbiol.">
        <title>Complete genome sequence of Corynebacterium casei LMG S-19264T (=DSM 44701T), isolated from a smear-ripened cheese.</title>
        <authorList>
            <consortium name="US DOE Joint Genome Institute (JGI-PGF)"/>
            <person name="Walter F."/>
            <person name="Albersmeier A."/>
            <person name="Kalinowski J."/>
            <person name="Ruckert C."/>
        </authorList>
    </citation>
    <scope>NUCLEOTIDE SEQUENCE</scope>
    <source>
        <strain evidence="2">KCTC 22169</strain>
    </source>
</reference>
<dbReference type="Gene3D" id="3.40.190.10">
    <property type="entry name" value="Periplasmic binding protein-like II"/>
    <property type="match status" value="2"/>
</dbReference>
<evidence type="ECO:0000313" key="3">
    <source>
        <dbReference type="Proteomes" id="UP000626148"/>
    </source>
</evidence>
<feature type="domain" description="Solute-binding protein family 3/N-terminal" evidence="1">
    <location>
        <begin position="44"/>
        <end position="255"/>
    </location>
</feature>
<dbReference type="SUPFAM" id="SSF53850">
    <property type="entry name" value="Periplasmic binding protein-like II"/>
    <property type="match status" value="1"/>
</dbReference>
<dbReference type="AlphaFoldDB" id="A0A918KK47"/>
<keyword evidence="3" id="KW-1185">Reference proteome</keyword>